<dbReference type="EMBL" id="SMMG02000005">
    <property type="protein sequence ID" value="KAA3472850.1"/>
    <property type="molecule type" value="Genomic_DNA"/>
</dbReference>
<organism evidence="1 2">
    <name type="scientific">Gossypium australe</name>
    <dbReference type="NCBI Taxonomy" id="47621"/>
    <lineage>
        <taxon>Eukaryota</taxon>
        <taxon>Viridiplantae</taxon>
        <taxon>Streptophyta</taxon>
        <taxon>Embryophyta</taxon>
        <taxon>Tracheophyta</taxon>
        <taxon>Spermatophyta</taxon>
        <taxon>Magnoliopsida</taxon>
        <taxon>eudicotyledons</taxon>
        <taxon>Gunneridae</taxon>
        <taxon>Pentapetalae</taxon>
        <taxon>rosids</taxon>
        <taxon>malvids</taxon>
        <taxon>Malvales</taxon>
        <taxon>Malvaceae</taxon>
        <taxon>Malvoideae</taxon>
        <taxon>Gossypium</taxon>
    </lineage>
</organism>
<reference evidence="2" key="1">
    <citation type="journal article" date="2019" name="Plant Biotechnol. J.">
        <title>Genome sequencing of the Australian wild diploid species Gossypium australe highlights disease resistance and delayed gland morphogenesis.</title>
        <authorList>
            <person name="Cai Y."/>
            <person name="Cai X."/>
            <person name="Wang Q."/>
            <person name="Wang P."/>
            <person name="Zhang Y."/>
            <person name="Cai C."/>
            <person name="Xu Y."/>
            <person name="Wang K."/>
            <person name="Zhou Z."/>
            <person name="Wang C."/>
            <person name="Geng S."/>
            <person name="Li B."/>
            <person name="Dong Q."/>
            <person name="Hou Y."/>
            <person name="Wang H."/>
            <person name="Ai P."/>
            <person name="Liu Z."/>
            <person name="Yi F."/>
            <person name="Sun M."/>
            <person name="An G."/>
            <person name="Cheng J."/>
            <person name="Zhang Y."/>
            <person name="Shi Q."/>
            <person name="Xie Y."/>
            <person name="Shi X."/>
            <person name="Chang Y."/>
            <person name="Huang F."/>
            <person name="Chen Y."/>
            <person name="Hong S."/>
            <person name="Mi L."/>
            <person name="Sun Q."/>
            <person name="Zhang L."/>
            <person name="Zhou B."/>
            <person name="Peng R."/>
            <person name="Zhang X."/>
            <person name="Liu F."/>
        </authorList>
    </citation>
    <scope>NUCLEOTIDE SEQUENCE [LARGE SCALE GENOMIC DNA]</scope>
    <source>
        <strain evidence="2">cv. PA1801</strain>
    </source>
</reference>
<evidence type="ECO:0000313" key="1">
    <source>
        <dbReference type="EMBL" id="KAA3472850.1"/>
    </source>
</evidence>
<protein>
    <submittedName>
        <fullName evidence="1">Serine/threonine-protein kinase Nek2-like</fullName>
    </submittedName>
</protein>
<evidence type="ECO:0000313" key="2">
    <source>
        <dbReference type="Proteomes" id="UP000325315"/>
    </source>
</evidence>
<dbReference type="AlphaFoldDB" id="A0A5B6VUF6"/>
<dbReference type="OrthoDB" id="248923at2759"/>
<keyword evidence="1" id="KW-0418">Kinase</keyword>
<gene>
    <name evidence="1" type="ORF">EPI10_023276</name>
</gene>
<keyword evidence="2" id="KW-1185">Reference proteome</keyword>
<comment type="caution">
    <text evidence="1">The sequence shown here is derived from an EMBL/GenBank/DDBJ whole genome shotgun (WGS) entry which is preliminary data.</text>
</comment>
<dbReference type="Proteomes" id="UP000325315">
    <property type="component" value="Unassembled WGS sequence"/>
</dbReference>
<sequence>MLIFVLPPCASSFIVFSDMDNEVRIDYGLIVYLLTSCLFSSILTDTACSFKTINQGNGMPELFLWKP</sequence>
<accession>A0A5B6VUF6</accession>
<keyword evidence="1" id="KW-0808">Transferase</keyword>
<proteinExistence type="predicted"/>
<dbReference type="GO" id="GO:0016301">
    <property type="term" value="F:kinase activity"/>
    <property type="evidence" value="ECO:0007669"/>
    <property type="project" value="UniProtKB-KW"/>
</dbReference>
<name>A0A5B6VUF6_9ROSI</name>